<feature type="transmembrane region" description="Helical" evidence="6">
    <location>
        <begin position="224"/>
        <end position="246"/>
    </location>
</feature>
<sequence>MKIKLKKILFPLIIICLLVIVLYRMFRGSFGEILSNIRELSILTFIIILICSLLYQVTEGIILTNIIRKHKKDFSLTQGILTIFQGCFYRGITFGGGTQAGQVYFLYKKGLAPSQSMSSLTLSYAIHKVGMFLYISLFFLFNFGFYQSNYGSYLPYIKIGYLINIIIVTALILLAVSRKTHLLIIRIATSLLRKEKHKATLDNITLQIKGLSADAKVIIKDKKLLPLTIVLELVKFSCWYVIPFFILTRDAISLTDSLSLTAFSNALVGIIPLPSGIMSTELAFTVLFSVFVDIAKAGAAMIIYRFTTYIVPFLVGILVWTIPILKKRLLEHLPRRK</sequence>
<dbReference type="GO" id="GO:0050071">
    <property type="term" value="F:phosphatidylglycerol lysyltransferase activity"/>
    <property type="evidence" value="ECO:0007669"/>
    <property type="project" value="UniProtKB-EC"/>
</dbReference>
<keyword evidence="8" id="KW-1185">Reference proteome</keyword>
<evidence type="ECO:0000256" key="3">
    <source>
        <dbReference type="ARBA" id="ARBA00022692"/>
    </source>
</evidence>
<dbReference type="Proteomes" id="UP000184342">
    <property type="component" value="Unassembled WGS sequence"/>
</dbReference>
<keyword evidence="5 6" id="KW-0472">Membrane</keyword>
<dbReference type="InterPro" id="IPR022791">
    <property type="entry name" value="L-PG_synthase/AglD"/>
</dbReference>
<dbReference type="OrthoDB" id="1770457at2"/>
<dbReference type="GO" id="GO:0006629">
    <property type="term" value="P:lipid metabolic process"/>
    <property type="evidence" value="ECO:0007669"/>
    <property type="project" value="UniProtKB-KW"/>
</dbReference>
<dbReference type="EC" id="2.3.2.3" evidence="6"/>
<evidence type="ECO:0000256" key="6">
    <source>
        <dbReference type="RuleBase" id="RU363042"/>
    </source>
</evidence>
<name>A0A1M6JLF8_9FIRM</name>
<keyword evidence="6" id="KW-0443">Lipid metabolism</keyword>
<keyword evidence="4 6" id="KW-1133">Transmembrane helix</keyword>
<organism evidence="7 8">
    <name type="scientific">Parasporobacterium paucivorans DSM 15970</name>
    <dbReference type="NCBI Taxonomy" id="1122934"/>
    <lineage>
        <taxon>Bacteria</taxon>
        <taxon>Bacillati</taxon>
        <taxon>Bacillota</taxon>
        <taxon>Clostridia</taxon>
        <taxon>Lachnospirales</taxon>
        <taxon>Lachnospiraceae</taxon>
        <taxon>Parasporobacterium</taxon>
    </lineage>
</organism>
<keyword evidence="6" id="KW-0808">Transferase</keyword>
<feature type="transmembrane region" description="Helical" evidence="6">
    <location>
        <begin position="7"/>
        <end position="26"/>
    </location>
</feature>
<feature type="transmembrane region" description="Helical" evidence="6">
    <location>
        <begin position="309"/>
        <end position="326"/>
    </location>
</feature>
<dbReference type="PANTHER" id="PTHR39087">
    <property type="entry name" value="UPF0104 MEMBRANE PROTEIN MJ1595"/>
    <property type="match status" value="1"/>
</dbReference>
<keyword evidence="2" id="KW-1003">Cell membrane</keyword>
<gene>
    <name evidence="6" type="primary">mprF</name>
    <name evidence="7" type="ORF">SAMN02745691_02031</name>
</gene>
<accession>A0A1M6JLF8</accession>
<comment type="similarity">
    <text evidence="6">Belongs to the LPG synthase family.</text>
</comment>
<evidence type="ECO:0000256" key="2">
    <source>
        <dbReference type="ARBA" id="ARBA00022475"/>
    </source>
</evidence>
<comment type="function">
    <text evidence="6">Catalyzes the transfer of a lysyl group from L-lysyl-tRNA(Lys) to membrane-bound phosphatidylglycerol (PG), which produces lysylphosphatidylglycerol (LPG), a major component of the bacterial membrane with a positive net charge. LPG synthesis contributes to bacterial virulence as it is involved in the resistance mechanism against cationic antimicrobial peptides (CAMP) produces by the host's immune system (defensins, cathelicidins) and by the competing microorganisms.</text>
</comment>
<comment type="subcellular location">
    <subcellularLocation>
        <location evidence="1 6">Cell membrane</location>
        <topology evidence="1 6">Multi-pass membrane protein</topology>
    </subcellularLocation>
</comment>
<dbReference type="RefSeq" id="WP_073994295.1">
    <property type="nucleotide sequence ID" value="NZ_FQYT01000022.1"/>
</dbReference>
<dbReference type="GO" id="GO:0046677">
    <property type="term" value="P:response to antibiotic"/>
    <property type="evidence" value="ECO:0007669"/>
    <property type="project" value="UniProtKB-KW"/>
</dbReference>
<evidence type="ECO:0000256" key="4">
    <source>
        <dbReference type="ARBA" id="ARBA00022989"/>
    </source>
</evidence>
<evidence type="ECO:0000256" key="1">
    <source>
        <dbReference type="ARBA" id="ARBA00004651"/>
    </source>
</evidence>
<dbReference type="Pfam" id="PF03706">
    <property type="entry name" value="LPG_synthase_TM"/>
    <property type="match status" value="1"/>
</dbReference>
<protein>
    <recommendedName>
        <fullName evidence="6">Phosphatidylglycerol lysyltransferase</fullName>
        <ecNumber evidence="6">2.3.2.3</ecNumber>
    </recommendedName>
    <alternativeName>
        <fullName evidence="6">Lysylphosphatidylglycerol synthase</fullName>
    </alternativeName>
</protein>
<evidence type="ECO:0000256" key="5">
    <source>
        <dbReference type="ARBA" id="ARBA00023136"/>
    </source>
</evidence>
<evidence type="ECO:0000313" key="8">
    <source>
        <dbReference type="Proteomes" id="UP000184342"/>
    </source>
</evidence>
<dbReference type="AlphaFoldDB" id="A0A1M6JLF8"/>
<feature type="transmembrane region" description="Helical" evidence="6">
    <location>
        <begin position="42"/>
        <end position="67"/>
    </location>
</feature>
<dbReference type="STRING" id="1122934.SAMN02745691_02031"/>
<reference evidence="7 8" key="1">
    <citation type="submission" date="2016-11" db="EMBL/GenBank/DDBJ databases">
        <authorList>
            <person name="Jaros S."/>
            <person name="Januszkiewicz K."/>
            <person name="Wedrychowicz H."/>
        </authorList>
    </citation>
    <scope>NUCLEOTIDE SEQUENCE [LARGE SCALE GENOMIC DNA]</scope>
    <source>
        <strain evidence="7 8">DSM 15970</strain>
    </source>
</reference>
<keyword evidence="6" id="KW-0046">Antibiotic resistance</keyword>
<feature type="transmembrane region" description="Helical" evidence="6">
    <location>
        <begin position="153"/>
        <end position="176"/>
    </location>
</feature>
<proteinExistence type="inferred from homology"/>
<comment type="catalytic activity">
    <reaction evidence="6">
        <text>L-lysyl-tRNA(Lys) + a 1,2-diacyl-sn-glycero-3-phospho-(1'-sn-glycerol) = a 1,2-diacyl-sn-glycero-3-phospho-1'-(3'-O-L-lysyl)-sn-glycerol + tRNA(Lys)</text>
        <dbReference type="Rhea" id="RHEA:10668"/>
        <dbReference type="Rhea" id="RHEA-COMP:9696"/>
        <dbReference type="Rhea" id="RHEA-COMP:9697"/>
        <dbReference type="ChEBI" id="CHEBI:64716"/>
        <dbReference type="ChEBI" id="CHEBI:75792"/>
        <dbReference type="ChEBI" id="CHEBI:78442"/>
        <dbReference type="ChEBI" id="CHEBI:78529"/>
        <dbReference type="EC" id="2.3.2.3"/>
    </reaction>
</comment>
<keyword evidence="3 6" id="KW-0812">Transmembrane</keyword>
<dbReference type="EMBL" id="FQYT01000022">
    <property type="protein sequence ID" value="SHJ47528.1"/>
    <property type="molecule type" value="Genomic_DNA"/>
</dbReference>
<dbReference type="GO" id="GO:0005886">
    <property type="term" value="C:plasma membrane"/>
    <property type="evidence" value="ECO:0007669"/>
    <property type="project" value="UniProtKB-SubCell"/>
</dbReference>
<evidence type="ECO:0000313" key="7">
    <source>
        <dbReference type="EMBL" id="SHJ47528.1"/>
    </source>
</evidence>
<feature type="transmembrane region" description="Helical" evidence="6">
    <location>
        <begin position="125"/>
        <end position="147"/>
    </location>
</feature>
<dbReference type="PANTHER" id="PTHR39087:SF2">
    <property type="entry name" value="UPF0104 MEMBRANE PROTEIN MJ1595"/>
    <property type="match status" value="1"/>
</dbReference>